<evidence type="ECO:0000256" key="1">
    <source>
        <dbReference type="SAM" id="MobiDB-lite"/>
    </source>
</evidence>
<dbReference type="AlphaFoldDB" id="A0A8J3BM35"/>
<evidence type="ECO:0000313" key="2">
    <source>
        <dbReference type="EMBL" id="GGK32246.1"/>
    </source>
</evidence>
<dbReference type="EMBL" id="BMQC01000008">
    <property type="protein sequence ID" value="GGK32246.1"/>
    <property type="molecule type" value="Genomic_DNA"/>
</dbReference>
<keyword evidence="3" id="KW-1185">Reference proteome</keyword>
<gene>
    <name evidence="2" type="ORF">GCM10010124_26270</name>
</gene>
<feature type="region of interest" description="Disordered" evidence="1">
    <location>
        <begin position="21"/>
        <end position="50"/>
    </location>
</feature>
<proteinExistence type="predicted"/>
<feature type="region of interest" description="Disordered" evidence="1">
    <location>
        <begin position="112"/>
        <end position="138"/>
    </location>
</feature>
<protein>
    <submittedName>
        <fullName evidence="2">Uncharacterized protein</fullName>
    </submittedName>
</protein>
<reference evidence="2" key="1">
    <citation type="journal article" date="2014" name="Int. J. Syst. Evol. Microbiol.">
        <title>Complete genome sequence of Corynebacterium casei LMG S-19264T (=DSM 44701T), isolated from a smear-ripened cheese.</title>
        <authorList>
            <consortium name="US DOE Joint Genome Institute (JGI-PGF)"/>
            <person name="Walter F."/>
            <person name="Albersmeier A."/>
            <person name="Kalinowski J."/>
            <person name="Ruckert C."/>
        </authorList>
    </citation>
    <scope>NUCLEOTIDE SEQUENCE</scope>
    <source>
        <strain evidence="2">JCM 3091</strain>
    </source>
</reference>
<organism evidence="2 3">
    <name type="scientific">Pilimelia terevasa</name>
    <dbReference type="NCBI Taxonomy" id="53372"/>
    <lineage>
        <taxon>Bacteria</taxon>
        <taxon>Bacillati</taxon>
        <taxon>Actinomycetota</taxon>
        <taxon>Actinomycetes</taxon>
        <taxon>Micromonosporales</taxon>
        <taxon>Micromonosporaceae</taxon>
        <taxon>Pilimelia</taxon>
    </lineage>
</organism>
<reference evidence="2" key="2">
    <citation type="submission" date="2020-09" db="EMBL/GenBank/DDBJ databases">
        <authorList>
            <person name="Sun Q."/>
            <person name="Ohkuma M."/>
        </authorList>
    </citation>
    <scope>NUCLEOTIDE SEQUENCE</scope>
    <source>
        <strain evidence="2">JCM 3091</strain>
    </source>
</reference>
<evidence type="ECO:0000313" key="3">
    <source>
        <dbReference type="Proteomes" id="UP000662200"/>
    </source>
</evidence>
<dbReference type="RefSeq" id="WP_189114576.1">
    <property type="nucleotide sequence ID" value="NZ_BMQC01000008.1"/>
</dbReference>
<dbReference type="Proteomes" id="UP000662200">
    <property type="component" value="Unassembled WGS sequence"/>
</dbReference>
<accession>A0A8J3BM35</accession>
<sequence>MDWYLNRALTTMRNEVNAAYPRRDKTSDGTIGDTAHQNTNSDHNPDRDGSVDAWDMDVDLGTPNNPAAVEHIKARFQEHPAAEYWIHNDQIAIRGEGWRRRSYAYAGPGRNRHNHHVHFNTRPQHEGSTQPWGITGEDDDMQLSDVIYKDTTGKDRTVKQVLGTLDVIVRRDEQACANAFKQVLAAVAADDTPVTIPPEHLPALAAQLAAAMPTAATIADAVNDDAAARLTS</sequence>
<comment type="caution">
    <text evidence="2">The sequence shown here is derived from an EMBL/GenBank/DDBJ whole genome shotgun (WGS) entry which is preliminary data.</text>
</comment>
<name>A0A8J3BM35_9ACTN</name>